<protein>
    <recommendedName>
        <fullName evidence="4">GPI anchored protein</fullName>
    </recommendedName>
</protein>
<feature type="chain" id="PRO_5010555133" description="GPI anchored protein" evidence="1">
    <location>
        <begin position="25"/>
        <end position="263"/>
    </location>
</feature>
<name>A0A1D9PXM7_SCLS1</name>
<evidence type="ECO:0000256" key="1">
    <source>
        <dbReference type="SAM" id="SignalP"/>
    </source>
</evidence>
<evidence type="ECO:0008006" key="4">
    <source>
        <dbReference type="Google" id="ProtNLM"/>
    </source>
</evidence>
<dbReference type="OMA" id="CQATELI"/>
<evidence type="ECO:0000313" key="2">
    <source>
        <dbReference type="EMBL" id="APA07440.1"/>
    </source>
</evidence>
<dbReference type="PANTHER" id="PTHR40640">
    <property type="entry name" value="ANCHORED GLYCOPROTEIN, PUTATIVE (AFU_ORTHOLOGUE AFUA_8G04860)-RELATED"/>
    <property type="match status" value="1"/>
</dbReference>
<dbReference type="PANTHER" id="PTHR40640:SF1">
    <property type="entry name" value="ANCHORED GLYCOPROTEIN, PUTATIVE (AFU_ORTHOLOGUE AFUA_8G04860)-RELATED"/>
    <property type="match status" value="1"/>
</dbReference>
<dbReference type="VEuPathDB" id="FungiDB:sscle_02g022100"/>
<dbReference type="AlphaFoldDB" id="A0A1D9PXM7"/>
<sequence length="263" mass="26477">MLLQVDQLYALFFAFCIGSRGVGAQFSTVLFAGDYPVVAYAIGSTADVATTYLMACPAGSDTSSCNFQQPYPLTQGPSTVQFAMTFPGSTTMTLGCALSGSASMACLATEIIPGSAKTAITTVTGAEATSRFRAVSMATNSAALLTYAAGANTTSSSNVMKSSSSMRVSKTNSAMSTTITSAPVSGITSNGTTIGTIKPSLLLGTTTSLTSLSSVSWSSGSPTATTVAPKSSEASGMRARVGDGISFGLWGVMGMIGMGFLGA</sequence>
<dbReference type="OrthoDB" id="4991875at2759"/>
<proteinExistence type="predicted"/>
<evidence type="ECO:0000313" key="3">
    <source>
        <dbReference type="Proteomes" id="UP000177798"/>
    </source>
</evidence>
<dbReference type="KEGG" id="ssl:SS1G_12963"/>
<accession>A0A1D9PXM7</accession>
<gene>
    <name evidence="2" type="ORF">sscle_02g022100</name>
</gene>
<organism evidence="2 3">
    <name type="scientific">Sclerotinia sclerotiorum (strain ATCC 18683 / 1980 / Ss-1)</name>
    <name type="common">White mold</name>
    <name type="synonym">Whetzelinia sclerotiorum</name>
    <dbReference type="NCBI Taxonomy" id="665079"/>
    <lineage>
        <taxon>Eukaryota</taxon>
        <taxon>Fungi</taxon>
        <taxon>Dikarya</taxon>
        <taxon>Ascomycota</taxon>
        <taxon>Pezizomycotina</taxon>
        <taxon>Leotiomycetes</taxon>
        <taxon>Helotiales</taxon>
        <taxon>Sclerotiniaceae</taxon>
        <taxon>Sclerotinia</taxon>
    </lineage>
</organism>
<dbReference type="RefSeq" id="XP_001585871.1">
    <property type="nucleotide sequence ID" value="XM_001585821.1"/>
</dbReference>
<reference evidence="3" key="1">
    <citation type="journal article" date="2017" name="Genome Biol. Evol.">
        <title>The complete genome sequence of the phytopathogenic fungus Sclerotinia sclerotiorum reveals insights into the genome architecture of broad host range pathogens.</title>
        <authorList>
            <person name="Derbyshire M."/>
            <person name="Denton-Giles M."/>
            <person name="Hegedus D."/>
            <person name="Seifbarghy S."/>
            <person name="Rollins J."/>
            <person name="van Kan J."/>
            <person name="Seidl M.F."/>
            <person name="Faino L."/>
            <person name="Mbengue M."/>
            <person name="Navaud O."/>
            <person name="Raffaele S."/>
            <person name="Hammond-Kosack K."/>
            <person name="Heard S."/>
            <person name="Oliver R."/>
        </authorList>
    </citation>
    <scope>NUCLEOTIDE SEQUENCE [LARGE SCALE GENOMIC DNA]</scope>
    <source>
        <strain evidence="3">ATCC 18683 / 1980 / Ss-1</strain>
    </source>
</reference>
<dbReference type="Proteomes" id="UP000177798">
    <property type="component" value="Chromosome 2"/>
</dbReference>
<feature type="signal peptide" evidence="1">
    <location>
        <begin position="1"/>
        <end position="24"/>
    </location>
</feature>
<keyword evidence="1" id="KW-0732">Signal</keyword>
<dbReference type="EMBL" id="CP017815">
    <property type="protein sequence ID" value="APA07440.1"/>
    <property type="molecule type" value="Genomic_DNA"/>
</dbReference>